<dbReference type="GO" id="GO:0000976">
    <property type="term" value="F:transcription cis-regulatory region binding"/>
    <property type="evidence" value="ECO:0007669"/>
    <property type="project" value="TreeGrafter"/>
</dbReference>
<evidence type="ECO:0000256" key="5">
    <source>
        <dbReference type="SAM" id="MobiDB-lite"/>
    </source>
</evidence>
<evidence type="ECO:0000259" key="7">
    <source>
        <dbReference type="PROSITE" id="PS50977"/>
    </source>
</evidence>
<feature type="DNA-binding region" description="H-T-H motif" evidence="4">
    <location>
        <begin position="125"/>
        <end position="144"/>
    </location>
</feature>
<dbReference type="Pfam" id="PF00440">
    <property type="entry name" value="TetR_N"/>
    <property type="match status" value="1"/>
</dbReference>
<dbReference type="Proteomes" id="UP000184501">
    <property type="component" value="Unassembled WGS sequence"/>
</dbReference>
<dbReference type="InterPro" id="IPR001647">
    <property type="entry name" value="HTH_TetR"/>
</dbReference>
<dbReference type="PANTHER" id="PTHR30055:SF151">
    <property type="entry name" value="TRANSCRIPTIONAL REGULATORY PROTEIN"/>
    <property type="match status" value="1"/>
</dbReference>
<dbReference type="SUPFAM" id="SSF46689">
    <property type="entry name" value="Homeodomain-like"/>
    <property type="match status" value="1"/>
</dbReference>
<name>A0A1M4Z9G0_STRHI</name>
<feature type="region of interest" description="Disordered" evidence="5">
    <location>
        <begin position="68"/>
        <end position="100"/>
    </location>
</feature>
<dbReference type="OrthoDB" id="2570341at2"/>
<dbReference type="GO" id="GO:0045892">
    <property type="term" value="P:negative regulation of DNA-templated transcription"/>
    <property type="evidence" value="ECO:0007669"/>
    <property type="project" value="InterPro"/>
</dbReference>
<dbReference type="STRING" id="2017.SAMN05444320_102653"/>
<dbReference type="Pfam" id="PF02909">
    <property type="entry name" value="TetR_C_1"/>
    <property type="match status" value="1"/>
</dbReference>
<keyword evidence="2 4" id="KW-0238">DNA-binding</keyword>
<evidence type="ECO:0000256" key="4">
    <source>
        <dbReference type="PROSITE-ProRule" id="PRU00335"/>
    </source>
</evidence>
<feature type="domain" description="HTH tetR-type" evidence="7">
    <location>
        <begin position="102"/>
        <end position="162"/>
    </location>
</feature>
<dbReference type="InterPro" id="IPR036271">
    <property type="entry name" value="Tet_transcr_reg_TetR-rel_C_sf"/>
</dbReference>
<dbReference type="Pfam" id="PF00392">
    <property type="entry name" value="GntR"/>
    <property type="match status" value="1"/>
</dbReference>
<dbReference type="Gene3D" id="1.10.357.10">
    <property type="entry name" value="Tetracycline Repressor, domain 2"/>
    <property type="match status" value="1"/>
</dbReference>
<dbReference type="PANTHER" id="PTHR30055">
    <property type="entry name" value="HTH-TYPE TRANSCRIPTIONAL REGULATOR RUTR"/>
    <property type="match status" value="1"/>
</dbReference>
<dbReference type="AlphaFoldDB" id="A0A1M4Z9G0"/>
<keyword evidence="3" id="KW-0804">Transcription</keyword>
<dbReference type="GO" id="GO:0003700">
    <property type="term" value="F:DNA-binding transcription factor activity"/>
    <property type="evidence" value="ECO:0007669"/>
    <property type="project" value="InterPro"/>
</dbReference>
<feature type="domain" description="HTH gntR-type" evidence="6">
    <location>
        <begin position="3"/>
        <end position="71"/>
    </location>
</feature>
<dbReference type="InterPro" id="IPR000524">
    <property type="entry name" value="Tscrpt_reg_HTH_GntR"/>
</dbReference>
<evidence type="ECO:0000313" key="9">
    <source>
        <dbReference type="Proteomes" id="UP000184501"/>
    </source>
</evidence>
<evidence type="ECO:0000256" key="3">
    <source>
        <dbReference type="ARBA" id="ARBA00023163"/>
    </source>
</evidence>
<dbReference type="CDD" id="cd07377">
    <property type="entry name" value="WHTH_GntR"/>
    <property type="match status" value="1"/>
</dbReference>
<evidence type="ECO:0000313" key="8">
    <source>
        <dbReference type="EMBL" id="SHF14670.1"/>
    </source>
</evidence>
<dbReference type="InterPro" id="IPR036390">
    <property type="entry name" value="WH_DNA-bd_sf"/>
</dbReference>
<dbReference type="SUPFAM" id="SSF46785">
    <property type="entry name" value="Winged helix' DNA-binding domain"/>
    <property type="match status" value="1"/>
</dbReference>
<dbReference type="RefSeq" id="WP_073480851.1">
    <property type="nucleotide sequence ID" value="NZ_FQVN01000002.1"/>
</dbReference>
<accession>A0A1M4Z9G0</accession>
<dbReference type="Gene3D" id="1.10.10.10">
    <property type="entry name" value="Winged helix-like DNA-binding domain superfamily/Winged helix DNA-binding domain"/>
    <property type="match status" value="1"/>
</dbReference>
<dbReference type="InterPro" id="IPR036388">
    <property type="entry name" value="WH-like_DNA-bd_sf"/>
</dbReference>
<dbReference type="InterPro" id="IPR009057">
    <property type="entry name" value="Homeodomain-like_sf"/>
</dbReference>
<evidence type="ECO:0000259" key="6">
    <source>
        <dbReference type="PROSITE" id="PS50949"/>
    </source>
</evidence>
<dbReference type="InterPro" id="IPR004111">
    <property type="entry name" value="Repressor_TetR_C"/>
</dbReference>
<dbReference type="SUPFAM" id="SSF48498">
    <property type="entry name" value="Tetracyclin repressor-like, C-terminal domain"/>
    <property type="match status" value="1"/>
</dbReference>
<gene>
    <name evidence="8" type="ORF">SAMN05444320_102653</name>
</gene>
<dbReference type="InterPro" id="IPR050109">
    <property type="entry name" value="HTH-type_TetR-like_transc_reg"/>
</dbReference>
<dbReference type="SMART" id="SM00345">
    <property type="entry name" value="HTH_GNTR"/>
    <property type="match status" value="1"/>
</dbReference>
<evidence type="ECO:0000256" key="2">
    <source>
        <dbReference type="ARBA" id="ARBA00023125"/>
    </source>
</evidence>
<reference evidence="8 9" key="1">
    <citation type="submission" date="2016-11" db="EMBL/GenBank/DDBJ databases">
        <authorList>
            <person name="Jaros S."/>
            <person name="Januszkiewicz K."/>
            <person name="Wedrychowicz H."/>
        </authorList>
    </citation>
    <scope>NUCLEOTIDE SEQUENCE [LARGE SCALE GENOMIC DNA]</scope>
    <source>
        <strain evidence="8 9">DSM 44523</strain>
    </source>
</reference>
<evidence type="ECO:0000256" key="1">
    <source>
        <dbReference type="ARBA" id="ARBA00023015"/>
    </source>
</evidence>
<dbReference type="EMBL" id="FQVN01000002">
    <property type="protein sequence ID" value="SHF14670.1"/>
    <property type="molecule type" value="Genomic_DNA"/>
</dbReference>
<protein>
    <submittedName>
        <fullName evidence="8">Transcriptional regulator, TetR family</fullName>
    </submittedName>
</protein>
<proteinExistence type="predicted"/>
<dbReference type="Gene3D" id="1.10.10.60">
    <property type="entry name" value="Homeodomain-like"/>
    <property type="match status" value="1"/>
</dbReference>
<sequence>MAEPPYLRIVAEIRRRIVEGDLAPGDPVPSTRQVAREWGVAHATATKALNTLRQQGFVRTEPRIGTVVAESGRRPEAAGPGGSGGSPSRAPRRAPVADPDHELTRERVVRAAIEIADAEGLAGLSMRAVAARLGVGTMSPYRHVAGKDDLVRLMIDAVFGELRYSERPPPGWRERVETGARELWALHRRHPWLAQRHLLTRPLALPNVVAGAEWMIGALDGLGLDPTTMVNLHVLVHAFVQGLAANLEQEAQAEAATGLTEDEWMDSQQRAFADLVASGRYPVFGSVMASFAETGYDLDLDVLFELGLRALLDGHARVIEDHQQRTPHTKE</sequence>
<organism evidence="8 9">
    <name type="scientific">Streptoalloteichus hindustanus</name>
    <dbReference type="NCBI Taxonomy" id="2017"/>
    <lineage>
        <taxon>Bacteria</taxon>
        <taxon>Bacillati</taxon>
        <taxon>Actinomycetota</taxon>
        <taxon>Actinomycetes</taxon>
        <taxon>Pseudonocardiales</taxon>
        <taxon>Pseudonocardiaceae</taxon>
        <taxon>Streptoalloteichus</taxon>
    </lineage>
</organism>
<dbReference type="PROSITE" id="PS50949">
    <property type="entry name" value="HTH_GNTR"/>
    <property type="match status" value="1"/>
</dbReference>
<keyword evidence="9" id="KW-1185">Reference proteome</keyword>
<dbReference type="PROSITE" id="PS50977">
    <property type="entry name" value="HTH_TETR_2"/>
    <property type="match status" value="1"/>
</dbReference>
<keyword evidence="1" id="KW-0805">Transcription regulation</keyword>